<accession>A0A3B7MIG1</accession>
<evidence type="ECO:0000259" key="1">
    <source>
        <dbReference type="Pfam" id="PF00535"/>
    </source>
</evidence>
<proteinExistence type="predicted"/>
<dbReference type="PANTHER" id="PTHR22916:SF67">
    <property type="entry name" value="COLANIC ACID BIOSYNTHESIS GLYCOSYL TRANSFERASE WCAE-RELATED"/>
    <property type="match status" value="1"/>
</dbReference>
<evidence type="ECO:0000313" key="3">
    <source>
        <dbReference type="Proteomes" id="UP000263900"/>
    </source>
</evidence>
<evidence type="ECO:0000313" key="2">
    <source>
        <dbReference type="EMBL" id="AXY73998.1"/>
    </source>
</evidence>
<dbReference type="EMBL" id="CP032157">
    <property type="protein sequence ID" value="AXY73998.1"/>
    <property type="molecule type" value="Genomic_DNA"/>
</dbReference>
<dbReference type="InterPro" id="IPR001173">
    <property type="entry name" value="Glyco_trans_2-like"/>
</dbReference>
<dbReference type="Pfam" id="PF00535">
    <property type="entry name" value="Glycos_transf_2"/>
    <property type="match status" value="1"/>
</dbReference>
<protein>
    <submittedName>
        <fullName evidence="2">Glycosyltransferase</fullName>
    </submittedName>
</protein>
<dbReference type="GO" id="GO:0016758">
    <property type="term" value="F:hexosyltransferase activity"/>
    <property type="evidence" value="ECO:0007669"/>
    <property type="project" value="UniProtKB-ARBA"/>
</dbReference>
<dbReference type="KEGG" id="pseg:D3H65_08380"/>
<dbReference type="PANTHER" id="PTHR22916">
    <property type="entry name" value="GLYCOSYLTRANSFERASE"/>
    <property type="match status" value="1"/>
</dbReference>
<sequence length="260" mass="30372">MDRISIITICYNNLQELTDTCLSVEQQTAQPFEHLIIDGSSESLIKDYLNQRPQPAYRRWINERDKGISDAFNKGIKQATGNILVMLNAGDTFYDEHSLQKVIDAFASNPQARWLHAKYMMKRGGQDVVLGKPFEAAKVYRGMRSISHQTMYVRKELFDQYGLFDTSLKIPMDYDFLIRIRNEPFYFLPQPIVRFAPQGISSTQYLRSLKETSQVYRKYFGNTLLHSLWQLRLKGLYYLLNSPVGKALYKLKVWLKLENM</sequence>
<name>A0A3B7MIG1_9BACT</name>
<dbReference type="SUPFAM" id="SSF53448">
    <property type="entry name" value="Nucleotide-diphospho-sugar transferases"/>
    <property type="match status" value="1"/>
</dbReference>
<keyword evidence="3" id="KW-1185">Reference proteome</keyword>
<organism evidence="2 3">
    <name type="scientific">Paraflavitalea soli</name>
    <dbReference type="NCBI Taxonomy" id="2315862"/>
    <lineage>
        <taxon>Bacteria</taxon>
        <taxon>Pseudomonadati</taxon>
        <taxon>Bacteroidota</taxon>
        <taxon>Chitinophagia</taxon>
        <taxon>Chitinophagales</taxon>
        <taxon>Chitinophagaceae</taxon>
        <taxon>Paraflavitalea</taxon>
    </lineage>
</organism>
<keyword evidence="2" id="KW-0808">Transferase</keyword>
<feature type="domain" description="Glycosyltransferase 2-like" evidence="1">
    <location>
        <begin position="5"/>
        <end position="111"/>
    </location>
</feature>
<dbReference type="AlphaFoldDB" id="A0A3B7MIG1"/>
<dbReference type="OrthoDB" id="9788101at2"/>
<dbReference type="CDD" id="cd06433">
    <property type="entry name" value="GT_2_WfgS_like"/>
    <property type="match status" value="1"/>
</dbReference>
<dbReference type="Proteomes" id="UP000263900">
    <property type="component" value="Chromosome"/>
</dbReference>
<dbReference type="InterPro" id="IPR029044">
    <property type="entry name" value="Nucleotide-diphossugar_trans"/>
</dbReference>
<dbReference type="RefSeq" id="WP_119049885.1">
    <property type="nucleotide sequence ID" value="NZ_CP032157.1"/>
</dbReference>
<dbReference type="Gene3D" id="3.90.550.10">
    <property type="entry name" value="Spore Coat Polysaccharide Biosynthesis Protein SpsA, Chain A"/>
    <property type="match status" value="1"/>
</dbReference>
<reference evidence="2 3" key="1">
    <citation type="submission" date="2018-09" db="EMBL/GenBank/DDBJ databases">
        <title>Genome sequencing of strain 6GH32-13.</title>
        <authorList>
            <person name="Weon H.-Y."/>
            <person name="Heo J."/>
            <person name="Kwon S.-W."/>
        </authorList>
    </citation>
    <scope>NUCLEOTIDE SEQUENCE [LARGE SCALE GENOMIC DNA]</scope>
    <source>
        <strain evidence="2 3">5GH32-13</strain>
    </source>
</reference>
<gene>
    <name evidence="2" type="ORF">D3H65_08380</name>
</gene>